<dbReference type="GO" id="GO:0003677">
    <property type="term" value="F:DNA binding"/>
    <property type="evidence" value="ECO:0007669"/>
    <property type="project" value="UniProtKB-UniRule"/>
</dbReference>
<dbReference type="InterPro" id="IPR001647">
    <property type="entry name" value="HTH_TetR"/>
</dbReference>
<gene>
    <name evidence="4" type="ORF">KDK92_14905</name>
</gene>
<keyword evidence="1 2" id="KW-0238">DNA-binding</keyword>
<dbReference type="AlphaFoldDB" id="A0A9J6P399"/>
<dbReference type="InterPro" id="IPR009057">
    <property type="entry name" value="Homeodomain-like_sf"/>
</dbReference>
<evidence type="ECO:0000259" key="3">
    <source>
        <dbReference type="PROSITE" id="PS50977"/>
    </source>
</evidence>
<accession>A0A9J6P399</accession>
<dbReference type="RefSeq" id="WP_250860128.1">
    <property type="nucleotide sequence ID" value="NZ_JAGSOJ010000003.1"/>
</dbReference>
<evidence type="ECO:0000256" key="1">
    <source>
        <dbReference type="ARBA" id="ARBA00023125"/>
    </source>
</evidence>
<name>A0A9J6P399_9CLOT</name>
<dbReference type="PROSITE" id="PS50977">
    <property type="entry name" value="HTH_TETR_2"/>
    <property type="match status" value="1"/>
</dbReference>
<dbReference type="PRINTS" id="PR00455">
    <property type="entry name" value="HTHTETR"/>
</dbReference>
<dbReference type="Pfam" id="PF00440">
    <property type="entry name" value="TetR_N"/>
    <property type="match status" value="1"/>
</dbReference>
<dbReference type="EMBL" id="JAGSOJ010000003">
    <property type="protein sequence ID" value="MCM1991019.1"/>
    <property type="molecule type" value="Genomic_DNA"/>
</dbReference>
<comment type="caution">
    <text evidence="4">The sequence shown here is derived from an EMBL/GenBank/DDBJ whole genome shotgun (WGS) entry which is preliminary data.</text>
</comment>
<dbReference type="Gene3D" id="1.10.357.10">
    <property type="entry name" value="Tetracycline Repressor, domain 2"/>
    <property type="match status" value="1"/>
</dbReference>
<evidence type="ECO:0000313" key="4">
    <source>
        <dbReference type="EMBL" id="MCM1991019.1"/>
    </source>
</evidence>
<reference evidence="4" key="2">
    <citation type="submission" date="2021-04" db="EMBL/GenBank/DDBJ databases">
        <authorList>
            <person name="Dong X."/>
        </authorList>
    </citation>
    <scope>NUCLEOTIDE SEQUENCE</scope>
    <source>
        <strain evidence="4">ZWT</strain>
    </source>
</reference>
<dbReference type="Proteomes" id="UP001056429">
    <property type="component" value="Unassembled WGS sequence"/>
</dbReference>
<evidence type="ECO:0000313" key="5">
    <source>
        <dbReference type="Proteomes" id="UP001056429"/>
    </source>
</evidence>
<feature type="domain" description="HTH tetR-type" evidence="3">
    <location>
        <begin position="9"/>
        <end position="69"/>
    </location>
</feature>
<sequence>MDKKSIKKKRMMGYFIEAAQKIIEDEGIKNVTIRKVADLAGYNSATLYNYFQNLNHLLYFASMKYLMYYIYSLPSYVKSTNTASEKLLKVWECFLYNSYNSPDIYNTIFFNEFNTISATMEEYYEIYPEELKIDADELFPMILQDNIYDRNSVLLDDCIKEGLISESDKDEINEMIILIYRGTLVGFMNGDNRQNVPESVKRNIKHIERLIHKK</sequence>
<evidence type="ECO:0000256" key="2">
    <source>
        <dbReference type="PROSITE-ProRule" id="PRU00335"/>
    </source>
</evidence>
<feature type="DNA-binding region" description="H-T-H motif" evidence="2">
    <location>
        <begin position="32"/>
        <end position="51"/>
    </location>
</feature>
<keyword evidence="5" id="KW-1185">Reference proteome</keyword>
<dbReference type="SUPFAM" id="SSF46689">
    <property type="entry name" value="Homeodomain-like"/>
    <property type="match status" value="1"/>
</dbReference>
<protein>
    <submittedName>
        <fullName evidence="4">TetR/AcrR family transcriptional regulator</fullName>
    </submittedName>
</protein>
<organism evidence="4 5">
    <name type="scientific">Oceanirhabdus seepicola</name>
    <dbReference type="NCBI Taxonomy" id="2828781"/>
    <lineage>
        <taxon>Bacteria</taxon>
        <taxon>Bacillati</taxon>
        <taxon>Bacillota</taxon>
        <taxon>Clostridia</taxon>
        <taxon>Eubacteriales</taxon>
        <taxon>Clostridiaceae</taxon>
        <taxon>Oceanirhabdus</taxon>
    </lineage>
</organism>
<reference evidence="4" key="1">
    <citation type="journal article" date="2021" name="mSystems">
        <title>Bacteria and Archaea Synergistically Convert Glycine Betaine to Biogenic Methane in the Formosa Cold Seep of the South China Sea.</title>
        <authorList>
            <person name="Li L."/>
            <person name="Zhang W."/>
            <person name="Zhang S."/>
            <person name="Song L."/>
            <person name="Sun Q."/>
            <person name="Zhang H."/>
            <person name="Xiang H."/>
            <person name="Dong X."/>
        </authorList>
    </citation>
    <scope>NUCLEOTIDE SEQUENCE</scope>
    <source>
        <strain evidence="4">ZWT</strain>
    </source>
</reference>
<proteinExistence type="predicted"/>